<dbReference type="InterPro" id="IPR008906">
    <property type="entry name" value="HATC_C_dom"/>
</dbReference>
<dbReference type="RefSeq" id="XP_065643951.1">
    <property type="nucleotide sequence ID" value="XM_065787879.1"/>
</dbReference>
<name>A0ABM4B527_HYDVU</name>
<dbReference type="InterPro" id="IPR012337">
    <property type="entry name" value="RNaseH-like_sf"/>
</dbReference>
<gene>
    <name evidence="3" type="primary">LOC136075277</name>
</gene>
<accession>A0ABM4B527</accession>
<dbReference type="Pfam" id="PF05699">
    <property type="entry name" value="Dimer_Tnp_hAT"/>
    <property type="match status" value="1"/>
</dbReference>
<dbReference type="Proteomes" id="UP001652625">
    <property type="component" value="Chromosome 01"/>
</dbReference>
<dbReference type="SUPFAM" id="SSF53098">
    <property type="entry name" value="Ribonuclease H-like"/>
    <property type="match status" value="1"/>
</dbReference>
<evidence type="ECO:0000313" key="2">
    <source>
        <dbReference type="Proteomes" id="UP001652625"/>
    </source>
</evidence>
<organism evidence="2 3">
    <name type="scientific">Hydra vulgaris</name>
    <name type="common">Hydra</name>
    <name type="synonym">Hydra attenuata</name>
    <dbReference type="NCBI Taxonomy" id="6087"/>
    <lineage>
        <taxon>Eukaryota</taxon>
        <taxon>Metazoa</taxon>
        <taxon>Cnidaria</taxon>
        <taxon>Hydrozoa</taxon>
        <taxon>Hydroidolina</taxon>
        <taxon>Anthoathecata</taxon>
        <taxon>Aplanulata</taxon>
        <taxon>Hydridae</taxon>
        <taxon>Hydra</taxon>
    </lineage>
</organism>
<dbReference type="GeneID" id="136075277"/>
<sequence>MMLLDIDYLRSVLCALRADKKEWTTPIPTDEQFELVATILPLPTTCRIISESMSSDKKITMDRALTAIVHLMDRCASLKVKEIRKNSVTGVGPFMVELIVELEKRSPRGGCDIMSYAVGCLLHPFLKDQQLHAYGVRDEIFDTLKTSHPITADWMSNQQGTINVSDEITHELHEDDGETEFLKVATKTVSSQFRQSNATTEGPPITVEWARFRETTVIDSKVNVLNWWRTHRREMPILAGLARKYYCLPASSASSERAFSEAGQVVHEKRCRLSPKTTEKLVFINENFDLLNSFVPVWGYCSVEDDTASLKMKSPILL</sequence>
<reference evidence="2" key="1">
    <citation type="submission" date="2025-05" db="UniProtKB">
        <authorList>
            <consortium name="RefSeq"/>
        </authorList>
    </citation>
    <scope>NUCLEOTIDE SEQUENCE [LARGE SCALE GENOMIC DNA]</scope>
</reference>
<reference evidence="3" key="2">
    <citation type="submission" date="2025-08" db="UniProtKB">
        <authorList>
            <consortium name="RefSeq"/>
        </authorList>
    </citation>
    <scope>IDENTIFICATION</scope>
</reference>
<proteinExistence type="predicted"/>
<evidence type="ECO:0000313" key="3">
    <source>
        <dbReference type="RefSeq" id="XP_065643951.1"/>
    </source>
</evidence>
<protein>
    <submittedName>
        <fullName evidence="3">Uncharacterized protein LOC136075277</fullName>
    </submittedName>
</protein>
<keyword evidence="2" id="KW-1185">Reference proteome</keyword>
<dbReference type="PANTHER" id="PTHR47611:SF1">
    <property type="entry name" value="CCHC-TYPE DOMAIN-CONTAINING PROTEIN"/>
    <property type="match status" value="1"/>
</dbReference>
<feature type="domain" description="HAT C-terminal dimerisation" evidence="1">
    <location>
        <begin position="216"/>
        <end position="287"/>
    </location>
</feature>
<dbReference type="PANTHER" id="PTHR47611">
    <property type="entry name" value="HAT DIMERISATION DOMAIN, C-TERMINAL"/>
    <property type="match status" value="1"/>
</dbReference>
<evidence type="ECO:0000259" key="1">
    <source>
        <dbReference type="Pfam" id="PF05699"/>
    </source>
</evidence>